<comment type="function">
    <text evidence="1">Involved in DNA recombination.</text>
</comment>
<reference evidence="7" key="1">
    <citation type="submission" date="2023-01" db="EMBL/GenBank/DDBJ databases">
        <title>Xenophilus mangrovi sp. nov., isolated from soil of Mangrove nature reserve.</title>
        <authorList>
            <person name="Xu S."/>
            <person name="Liu Z."/>
            <person name="Xu Y."/>
        </authorList>
    </citation>
    <scope>NUCLEOTIDE SEQUENCE</scope>
    <source>
        <strain evidence="7">YW8</strain>
    </source>
</reference>
<keyword evidence="6" id="KW-0472">Membrane</keyword>
<comment type="similarity">
    <text evidence="2">Belongs to the RmuC family.</text>
</comment>
<feature type="transmembrane region" description="Helical" evidence="6">
    <location>
        <begin position="12"/>
        <end position="29"/>
    </location>
</feature>
<organism evidence="7 8">
    <name type="scientific">Xenophilus arseniciresistens</name>
    <dbReference type="NCBI Taxonomy" id="1283306"/>
    <lineage>
        <taxon>Bacteria</taxon>
        <taxon>Pseudomonadati</taxon>
        <taxon>Pseudomonadota</taxon>
        <taxon>Betaproteobacteria</taxon>
        <taxon>Burkholderiales</taxon>
        <taxon>Comamonadaceae</taxon>
        <taxon>Xenophilus</taxon>
    </lineage>
</organism>
<dbReference type="PANTHER" id="PTHR30563">
    <property type="entry name" value="DNA RECOMBINATION PROTEIN RMUC"/>
    <property type="match status" value="1"/>
</dbReference>
<dbReference type="EMBL" id="JAQIPB010000001">
    <property type="protein sequence ID" value="MDA7414798.1"/>
    <property type="molecule type" value="Genomic_DNA"/>
</dbReference>
<dbReference type="Pfam" id="PF02646">
    <property type="entry name" value="RmuC"/>
    <property type="match status" value="1"/>
</dbReference>
<keyword evidence="8" id="KW-1185">Reference proteome</keyword>
<keyword evidence="4" id="KW-0233">DNA recombination</keyword>
<comment type="caution">
    <text evidence="7">The sequence shown here is derived from an EMBL/GenBank/DDBJ whole genome shotgun (WGS) entry which is preliminary data.</text>
</comment>
<dbReference type="PANTHER" id="PTHR30563:SF0">
    <property type="entry name" value="DNA RECOMBINATION PROTEIN RMUC"/>
    <property type="match status" value="1"/>
</dbReference>
<proteinExistence type="inferred from homology"/>
<evidence type="ECO:0000313" key="8">
    <source>
        <dbReference type="Proteomes" id="UP001212602"/>
    </source>
</evidence>
<keyword evidence="6" id="KW-1133">Transmembrane helix</keyword>
<evidence type="ECO:0000256" key="1">
    <source>
        <dbReference type="ARBA" id="ARBA00003416"/>
    </source>
</evidence>
<evidence type="ECO:0000256" key="5">
    <source>
        <dbReference type="SAM" id="MobiDB-lite"/>
    </source>
</evidence>
<evidence type="ECO:0000256" key="6">
    <source>
        <dbReference type="SAM" id="Phobius"/>
    </source>
</evidence>
<sequence length="459" mass="50569">MTLAQITPGGWLLLALSVLNLVLLAVLLWRRPDDRAAEELGDRLSAALARSERNLRTELADAARAGRLESGQQLAGFQQALLAQAAEATRTQNAQIDAFAQQLAVLQRTLGDTLNQQLHSLSESNARRITEVRGTLETQLAQLQASNATKLDEMRRVVDEKLQSTLEARLGESFRQVAERLEQVYKGLGEMQTLAQGVGDLKHLLTNVKTRGMFGEAQLGALLEQVLSPEQYAAQVVTRPDTRNPVDFAIRLPGQASDGRPVWLPIDAKFPNEDYERLLDAQQRADALAVEAAAKALESRIRLEARGIRDKYVEPPHTTDFAILFLPTEGLYAEVLRRPGLMEALQREHRVTLAGPTTLLAMLNSLQMGFRTLALEKRSSEVWQVLGAVKTEFEKFGGVLAKVRDQTQTVLNTLEKAQTRTNVLNRRLREVEALPEGQAKGLLPGLDAEAGNAEDDSAA</sequence>
<dbReference type="InterPro" id="IPR003798">
    <property type="entry name" value="DNA_recombination_RmuC"/>
</dbReference>
<dbReference type="RefSeq" id="WP_271426079.1">
    <property type="nucleotide sequence ID" value="NZ_JAQIPB010000001.1"/>
</dbReference>
<dbReference type="Proteomes" id="UP001212602">
    <property type="component" value="Unassembled WGS sequence"/>
</dbReference>
<accession>A0AAE3N4L9</accession>
<keyword evidence="6" id="KW-0812">Transmembrane</keyword>
<dbReference type="Gene3D" id="1.20.5.1230">
    <property type="entry name" value="Apolipoprotein A-I"/>
    <property type="match status" value="1"/>
</dbReference>
<dbReference type="GO" id="GO:0006310">
    <property type="term" value="P:DNA recombination"/>
    <property type="evidence" value="ECO:0007669"/>
    <property type="project" value="UniProtKB-KW"/>
</dbReference>
<evidence type="ECO:0000256" key="4">
    <source>
        <dbReference type="ARBA" id="ARBA00023172"/>
    </source>
</evidence>
<evidence type="ECO:0000313" key="7">
    <source>
        <dbReference type="EMBL" id="MDA7414798.1"/>
    </source>
</evidence>
<name>A0AAE3N4L9_9BURK</name>
<dbReference type="SUPFAM" id="SSF58113">
    <property type="entry name" value="Apolipoprotein A-I"/>
    <property type="match status" value="1"/>
</dbReference>
<keyword evidence="3" id="KW-0175">Coiled coil</keyword>
<evidence type="ECO:0000256" key="3">
    <source>
        <dbReference type="ARBA" id="ARBA00023054"/>
    </source>
</evidence>
<feature type="region of interest" description="Disordered" evidence="5">
    <location>
        <begin position="439"/>
        <end position="459"/>
    </location>
</feature>
<gene>
    <name evidence="7" type="primary">rmuC</name>
    <name evidence="7" type="ORF">PGB34_00345</name>
</gene>
<evidence type="ECO:0000256" key="2">
    <source>
        <dbReference type="ARBA" id="ARBA00009840"/>
    </source>
</evidence>
<dbReference type="AlphaFoldDB" id="A0AAE3N4L9"/>
<protein>
    <submittedName>
        <fullName evidence="7">DNA recombination protein RmuC</fullName>
    </submittedName>
</protein>